<organism evidence="1 2">
    <name type="scientific">Moheibacter lacus</name>
    <dbReference type="NCBI Taxonomy" id="2745851"/>
    <lineage>
        <taxon>Bacteria</taxon>
        <taxon>Pseudomonadati</taxon>
        <taxon>Bacteroidota</taxon>
        <taxon>Flavobacteriia</taxon>
        <taxon>Flavobacteriales</taxon>
        <taxon>Weeksellaceae</taxon>
        <taxon>Moheibacter</taxon>
    </lineage>
</organism>
<proteinExistence type="predicted"/>
<accession>A0A838ZP57</accession>
<protein>
    <recommendedName>
        <fullName evidence="3">DUF922 domain-containing protein</fullName>
    </recommendedName>
</protein>
<dbReference type="RefSeq" id="WP_182042712.1">
    <property type="nucleotide sequence ID" value="NZ_JACDZE010000001.1"/>
</dbReference>
<comment type="caution">
    <text evidence="1">The sequence shown here is derived from an EMBL/GenBank/DDBJ whole genome shotgun (WGS) entry which is preliminary data.</text>
</comment>
<sequence>MKSKAFTLLILLFCLSFVKDDNKILWRESLELNYADFEQKPPRNVKNVLAKSGIRIEYHYQIKDKNPPVFTVKTYFLKDQSWMILKDSNTLQHEKLHFDLAELYTRKIRRDLAKLNQKKVHKLQSYFDIIEFYRAENDKADALFDTQSYGYIFNGKRVENHTRERLIHWQDSISTELKRLDRYR</sequence>
<gene>
    <name evidence="1" type="ORF">HU137_05105</name>
</gene>
<dbReference type="Proteomes" id="UP000552241">
    <property type="component" value="Unassembled WGS sequence"/>
</dbReference>
<keyword evidence="2" id="KW-1185">Reference proteome</keyword>
<name>A0A838ZP57_9FLAO</name>
<reference evidence="1 2" key="1">
    <citation type="submission" date="2020-07" db="EMBL/GenBank/DDBJ databases">
        <title>Moheibacter lacus sp. nov., a member of the family Flavobacteriaceae isolated from freshwater lake sediment.</title>
        <authorList>
            <person name="Liu Y."/>
        </authorList>
    </citation>
    <scope>NUCLEOTIDE SEQUENCE [LARGE SCALE GENOMIC DNA]</scope>
    <source>
        <strain evidence="1 2">BDHS18</strain>
    </source>
</reference>
<dbReference type="AlphaFoldDB" id="A0A838ZP57"/>
<dbReference type="EMBL" id="JACDZE010000001">
    <property type="protein sequence ID" value="MBA5629147.1"/>
    <property type="molecule type" value="Genomic_DNA"/>
</dbReference>
<evidence type="ECO:0000313" key="1">
    <source>
        <dbReference type="EMBL" id="MBA5629147.1"/>
    </source>
</evidence>
<evidence type="ECO:0008006" key="3">
    <source>
        <dbReference type="Google" id="ProtNLM"/>
    </source>
</evidence>
<evidence type="ECO:0000313" key="2">
    <source>
        <dbReference type="Proteomes" id="UP000552241"/>
    </source>
</evidence>